<evidence type="ECO:0000313" key="4">
    <source>
        <dbReference type="EMBL" id="GAE83493.1"/>
    </source>
</evidence>
<feature type="signal peptide" evidence="2">
    <location>
        <begin position="1"/>
        <end position="23"/>
    </location>
</feature>
<feature type="compositionally biased region" description="Basic and acidic residues" evidence="1">
    <location>
        <begin position="247"/>
        <end position="268"/>
    </location>
</feature>
<dbReference type="Proteomes" id="UP000019131">
    <property type="component" value="Unassembled WGS sequence"/>
</dbReference>
<protein>
    <recommendedName>
        <fullName evidence="3">Surface glycan-binding protein B xyloglucan binding domain-containing protein</fullName>
    </recommendedName>
</protein>
<dbReference type="AlphaFoldDB" id="W4USA3"/>
<dbReference type="STRING" id="1445607.JCM10512_1772"/>
<feature type="domain" description="Surface glycan-binding protein B xyloglucan binding" evidence="3">
    <location>
        <begin position="216"/>
        <end position="466"/>
    </location>
</feature>
<dbReference type="Pfam" id="PF18329">
    <property type="entry name" value="SGBP_B_XBD"/>
    <property type="match status" value="1"/>
</dbReference>
<evidence type="ECO:0000256" key="2">
    <source>
        <dbReference type="SAM" id="SignalP"/>
    </source>
</evidence>
<comment type="caution">
    <text evidence="4">The sequence shown here is derived from an EMBL/GenBank/DDBJ whole genome shotgun (WGS) entry which is preliminary data.</text>
</comment>
<feature type="region of interest" description="Disordered" evidence="1">
    <location>
        <begin position="246"/>
        <end position="271"/>
    </location>
</feature>
<dbReference type="GO" id="GO:0030247">
    <property type="term" value="F:polysaccharide binding"/>
    <property type="evidence" value="ECO:0007669"/>
    <property type="project" value="InterPro"/>
</dbReference>
<evidence type="ECO:0000313" key="5">
    <source>
        <dbReference type="Proteomes" id="UP000019131"/>
    </source>
</evidence>
<dbReference type="Gene3D" id="2.60.40.10">
    <property type="entry name" value="Immunoglobulins"/>
    <property type="match status" value="2"/>
</dbReference>
<dbReference type="InterPro" id="IPR013783">
    <property type="entry name" value="Ig-like_fold"/>
</dbReference>
<sequence length="480" mass="52863">MNMKLKNTIWLYLSAMLVAVCFAACSDDDADGSSPITVTGVYLEDQESSVPDRLVEFVRLGQVIRIQGSGFAGMRKVYVNGYETYFNPVYVADNSMLLQVSSSTPITSAAEDVRNTIHFVKTGTDYVHKFIIRSASPAIQRIENTLPMAGETVRVFGSGLQEITQVDLPGGVVVTTDIESDEDGEYFTFVMPTGVTAGGAIKAIGANGEANSPNYFNYSSCMILNFDGKGTQGVWSWSETGSMLGAADKKDDNGKYTQRDERADDPAHSGRGKCMQLIPDRMLNNADGGIAATKTRCTEVWTAGTGNADDDWTWMYTHIPATTPVTEVAFQFDIYVPESNPWNNTGYIEVMLYNNVNMAGIGSDDEGQHVAFFVPWINNGAKTPYTTEGRWQTVTIPFSEWAVIAKGIAEDGKIPTFSDIVDARLAKDYYNFGMGIVNNDFKYKGVEVKSTLLHQKVYVDNWRIVPYQTTPSSDFPEVEE</sequence>
<dbReference type="InterPro" id="IPR040475">
    <property type="entry name" value="SGBP_B_XBD"/>
</dbReference>
<gene>
    <name evidence="4" type="ORF">JCM10512_1772</name>
</gene>
<evidence type="ECO:0000256" key="1">
    <source>
        <dbReference type="SAM" id="MobiDB-lite"/>
    </source>
</evidence>
<keyword evidence="2" id="KW-0732">Signal</keyword>
<keyword evidence="5" id="KW-1185">Reference proteome</keyword>
<proteinExistence type="predicted"/>
<reference evidence="4 5" key="1">
    <citation type="journal article" date="2014" name="Genome Announc.">
        <title>Draft Genome Sequence of Bacteroides reticulotermitis Strain JCM 10512T, Isolated from the Gut of a Termite.</title>
        <authorList>
            <person name="Yuki M."/>
            <person name="Oshima K."/>
            <person name="Suda W."/>
            <person name="Sakamoto M."/>
            <person name="Iida T."/>
            <person name="Hattori M."/>
            <person name="Ohkuma M."/>
        </authorList>
    </citation>
    <scope>NUCLEOTIDE SEQUENCE [LARGE SCALE GENOMIC DNA]</scope>
    <source>
        <strain evidence="4 5">JCM 10512</strain>
    </source>
</reference>
<accession>W4USA3</accession>
<dbReference type="EMBL" id="BAIV01000009">
    <property type="protein sequence ID" value="GAE83493.1"/>
    <property type="molecule type" value="Genomic_DNA"/>
</dbReference>
<evidence type="ECO:0000259" key="3">
    <source>
        <dbReference type="Pfam" id="PF18329"/>
    </source>
</evidence>
<feature type="chain" id="PRO_5004851405" description="Surface glycan-binding protein B xyloglucan binding domain-containing protein" evidence="2">
    <location>
        <begin position="24"/>
        <end position="480"/>
    </location>
</feature>
<organism evidence="4 5">
    <name type="scientific">Bacteroides reticulotermitis JCM 10512</name>
    <dbReference type="NCBI Taxonomy" id="1445607"/>
    <lineage>
        <taxon>Bacteria</taxon>
        <taxon>Pseudomonadati</taxon>
        <taxon>Bacteroidota</taxon>
        <taxon>Bacteroidia</taxon>
        <taxon>Bacteroidales</taxon>
        <taxon>Bacteroidaceae</taxon>
        <taxon>Bacteroides</taxon>
    </lineage>
</organism>
<name>W4USA3_9BACE</name>